<dbReference type="Proteomes" id="UP001249851">
    <property type="component" value="Unassembled WGS sequence"/>
</dbReference>
<comment type="caution">
    <text evidence="4">The sequence shown here is derived from an EMBL/GenBank/DDBJ whole genome shotgun (WGS) entry which is preliminary data.</text>
</comment>
<dbReference type="PANTHER" id="PTHR11161:SF0">
    <property type="entry name" value="O-ACYLTRANSFERASE LIKE PROTEIN"/>
    <property type="match status" value="1"/>
</dbReference>
<gene>
    <name evidence="4" type="ORF">P5673_021000</name>
</gene>
<evidence type="ECO:0000256" key="1">
    <source>
        <dbReference type="SAM" id="Phobius"/>
    </source>
</evidence>
<keyword evidence="2" id="KW-0732">Signal</keyword>
<feature type="transmembrane region" description="Helical" evidence="1">
    <location>
        <begin position="277"/>
        <end position="297"/>
    </location>
</feature>
<protein>
    <submittedName>
        <fullName evidence="4">Nose resistant to fluoxetine protein 6</fullName>
    </submittedName>
</protein>
<dbReference type="InterPro" id="IPR002656">
    <property type="entry name" value="Acyl_transf_3_dom"/>
</dbReference>
<feature type="chain" id="PRO_5042006919" evidence="2">
    <location>
        <begin position="21"/>
        <end position="599"/>
    </location>
</feature>
<organism evidence="4 5">
    <name type="scientific">Acropora cervicornis</name>
    <name type="common">Staghorn coral</name>
    <dbReference type="NCBI Taxonomy" id="6130"/>
    <lineage>
        <taxon>Eukaryota</taxon>
        <taxon>Metazoa</taxon>
        <taxon>Cnidaria</taxon>
        <taxon>Anthozoa</taxon>
        <taxon>Hexacorallia</taxon>
        <taxon>Scleractinia</taxon>
        <taxon>Astrocoeniina</taxon>
        <taxon>Acroporidae</taxon>
        <taxon>Acropora</taxon>
    </lineage>
</organism>
<reference evidence="4" key="2">
    <citation type="journal article" date="2023" name="Science">
        <title>Genomic signatures of disease resistance in endangered staghorn corals.</title>
        <authorList>
            <person name="Vollmer S.V."/>
            <person name="Selwyn J.D."/>
            <person name="Despard B.A."/>
            <person name="Roesel C.L."/>
        </authorList>
    </citation>
    <scope>NUCLEOTIDE SEQUENCE</scope>
    <source>
        <strain evidence="4">K2</strain>
    </source>
</reference>
<feature type="transmembrane region" description="Helical" evidence="1">
    <location>
        <begin position="482"/>
        <end position="502"/>
    </location>
</feature>
<feature type="transmembrane region" description="Helical" evidence="1">
    <location>
        <begin position="522"/>
        <end position="540"/>
    </location>
</feature>
<keyword evidence="5" id="KW-1185">Reference proteome</keyword>
<dbReference type="SMART" id="SM00703">
    <property type="entry name" value="NRF"/>
    <property type="match status" value="1"/>
</dbReference>
<name>A0AAD9Q9H7_ACRCE</name>
<keyword evidence="1" id="KW-0472">Membrane</keyword>
<feature type="domain" description="Nose resistant-to-fluoxetine protein N-terminal" evidence="3">
    <location>
        <begin position="57"/>
        <end position="172"/>
    </location>
</feature>
<evidence type="ECO:0000259" key="3">
    <source>
        <dbReference type="SMART" id="SM00703"/>
    </source>
</evidence>
<evidence type="ECO:0000256" key="2">
    <source>
        <dbReference type="SAM" id="SignalP"/>
    </source>
</evidence>
<dbReference type="GO" id="GO:0016747">
    <property type="term" value="F:acyltransferase activity, transferring groups other than amino-acyl groups"/>
    <property type="evidence" value="ECO:0007669"/>
    <property type="project" value="InterPro"/>
</dbReference>
<keyword evidence="1" id="KW-1133">Transmembrane helix</keyword>
<feature type="transmembrane region" description="Helical" evidence="1">
    <location>
        <begin position="443"/>
        <end position="462"/>
    </location>
</feature>
<evidence type="ECO:0000313" key="5">
    <source>
        <dbReference type="Proteomes" id="UP001249851"/>
    </source>
</evidence>
<sequence length="599" mass="66194">MAKLILVSILLLFFTESSKSLTKSAIRELTGLHSLAHQYQLPSSGKVSNGTVYPGVSKACETALVELLNSSRAFATYSDASGRPGSGILSGNLVWLGSYSQCQNTPGAKYCLAPSVQIEITGQPKPIPLEWGVCVPEACSAQDVAFGFKGIIEGLRQCFTFVLLVCQVYKIFNGLVCIVIVCLCLAGTVADLCVVQGSWKFWLLPDMPSGIASSLSQEREETAPLLQGNGYLTSSDSPSQIQFKQHSVGERGKDREYDVVIGLNITHRFSFEAVNSAFFSVDSFFFLSGLLVGYLGFRRMEKNSGKLPLFQFYFHRFWRLTPNYMFTILFFTNMVAFLGDGPLWYGSQMLLGAGTKNPCCLGWSWYLANDMQFYVISPLLLFLVFRFRWKGVLVGVGGLLLISLAVTAIIIGVYNPDVLEVEGLELGFKEDPNRGSYSDLVYVKPYCRISPYLVGIALGYLIHIEKTAPTQSPLNKLRKQAVAVIGWCLASILGLTVVYGIYGATKQGGKPFNKVENILYGTFSRLTWGLALAWVIYACNRGYGIYFGSTHNTTEYSDMLFAFYFVSVVVMSYAAAFVLAVCVEFPMIQLESVLFFKKK</sequence>
<feature type="transmembrane region" description="Helical" evidence="1">
    <location>
        <begin position="561"/>
        <end position="588"/>
    </location>
</feature>
<keyword evidence="1" id="KW-0812">Transmembrane</keyword>
<dbReference type="PANTHER" id="PTHR11161">
    <property type="entry name" value="O-ACYLTRANSFERASE"/>
    <property type="match status" value="1"/>
</dbReference>
<feature type="transmembrane region" description="Helical" evidence="1">
    <location>
        <begin position="365"/>
        <end position="385"/>
    </location>
</feature>
<proteinExistence type="predicted"/>
<feature type="signal peptide" evidence="2">
    <location>
        <begin position="1"/>
        <end position="20"/>
    </location>
</feature>
<dbReference type="InterPro" id="IPR006621">
    <property type="entry name" value="Nose-resist-to-fluoxetine_N"/>
</dbReference>
<feature type="transmembrane region" description="Helical" evidence="1">
    <location>
        <begin position="392"/>
        <end position="414"/>
    </location>
</feature>
<accession>A0AAD9Q9H7</accession>
<evidence type="ECO:0000313" key="4">
    <source>
        <dbReference type="EMBL" id="KAK2556795.1"/>
    </source>
</evidence>
<dbReference type="InterPro" id="IPR052728">
    <property type="entry name" value="O2_lipid_transport_reg"/>
</dbReference>
<dbReference type="EMBL" id="JARQWQ010000053">
    <property type="protein sequence ID" value="KAK2556795.1"/>
    <property type="molecule type" value="Genomic_DNA"/>
</dbReference>
<dbReference type="Pfam" id="PF01757">
    <property type="entry name" value="Acyl_transf_3"/>
    <property type="match status" value="1"/>
</dbReference>
<feature type="transmembrane region" description="Helical" evidence="1">
    <location>
        <begin position="324"/>
        <end position="345"/>
    </location>
</feature>
<reference evidence="4" key="1">
    <citation type="journal article" date="2023" name="G3 (Bethesda)">
        <title>Whole genome assembly and annotation of the endangered Caribbean coral Acropora cervicornis.</title>
        <authorList>
            <person name="Selwyn J.D."/>
            <person name="Vollmer S.V."/>
        </authorList>
    </citation>
    <scope>NUCLEOTIDE SEQUENCE</scope>
    <source>
        <strain evidence="4">K2</strain>
    </source>
</reference>
<dbReference type="Pfam" id="PF20146">
    <property type="entry name" value="NRF"/>
    <property type="match status" value="1"/>
</dbReference>
<dbReference type="AlphaFoldDB" id="A0AAD9Q9H7"/>